<evidence type="ECO:0000313" key="2">
    <source>
        <dbReference type="EMBL" id="URI15733.1"/>
    </source>
</evidence>
<keyword evidence="1" id="KW-0732">Signal</keyword>
<reference evidence="2" key="1">
    <citation type="submission" date="2022-05" db="EMBL/GenBank/DDBJ databases">
        <title>Brevundimonas albigilva TT17 genome sequence.</title>
        <authorList>
            <person name="Lee K."/>
            <person name="Son H."/>
        </authorList>
    </citation>
    <scope>NUCLEOTIDE SEQUENCE</scope>
    <source>
        <strain evidence="2">TT17</strain>
    </source>
</reference>
<dbReference type="Proteomes" id="UP001055429">
    <property type="component" value="Chromosome"/>
</dbReference>
<sequence>MNGIAASLMALAWTASSAASTPSSSTPPVEARVERTAEGVLVRYRLPAPVRSFTFDDKDVIRDRWRVETQGLALADGVVTGDAPFSSFDLRITPDAAEVDRIYMGLSRAGEGYVVYGPALRARGQDTRLRFSDAASDVALPADNAIVGYAFVGPADHVGGDERGAIVARPDLPADLAQPIRDAFVSSMAFYQARLGLDLPYRPAIVVSTDSPGPSGFRGDVTDTGVISVRFHGDSWRYDPDAVALFVWHEVFHLWNGHGVVTRDGDAAPWLHEGGAEYAALAGAVSSDAMSEAQARTALAGRLNGCRRAIGVDGLDQSSLRSGGAVYDCGTLVQWLADLELRQAGAGDVFSVWRDVLGAGRRNPQDGYGVADFEAALPPDSAARTFLKEPGEGRWRRLQDRMARLGVRFVNAPGPNDLRVAALFHVAAANCQGTYGFYDEPGALKLDGDRCGPLSGGPVIDAVEGFDPQQDSAAMFEAVQKRCAETLPVRYRTREGAVLEAACDAPLETPQVWAVAVAPPLKR</sequence>
<dbReference type="SUPFAM" id="SSF55486">
    <property type="entry name" value="Metalloproteases ('zincins'), catalytic domain"/>
    <property type="match status" value="1"/>
</dbReference>
<gene>
    <name evidence="2" type="ORF">M8231_01665</name>
</gene>
<feature type="signal peptide" evidence="1">
    <location>
        <begin position="1"/>
        <end position="18"/>
    </location>
</feature>
<dbReference type="EMBL" id="CP097649">
    <property type="protein sequence ID" value="URI15733.1"/>
    <property type="molecule type" value="Genomic_DNA"/>
</dbReference>
<organism evidence="2 3">
    <name type="scientific">Brevundimonas albigilva</name>
    <dbReference type="NCBI Taxonomy" id="1312364"/>
    <lineage>
        <taxon>Bacteria</taxon>
        <taxon>Pseudomonadati</taxon>
        <taxon>Pseudomonadota</taxon>
        <taxon>Alphaproteobacteria</taxon>
        <taxon>Caulobacterales</taxon>
        <taxon>Caulobacteraceae</taxon>
        <taxon>Brevundimonas</taxon>
    </lineage>
</organism>
<protein>
    <recommendedName>
        <fullName evidence="4">Peptidase M61 catalytic domain-containing protein</fullName>
    </recommendedName>
</protein>
<dbReference type="Gene3D" id="1.10.390.10">
    <property type="entry name" value="Neutral Protease Domain 2"/>
    <property type="match status" value="1"/>
</dbReference>
<proteinExistence type="predicted"/>
<dbReference type="RefSeq" id="WP_249751433.1">
    <property type="nucleotide sequence ID" value="NZ_CP097298.1"/>
</dbReference>
<evidence type="ECO:0008006" key="4">
    <source>
        <dbReference type="Google" id="ProtNLM"/>
    </source>
</evidence>
<evidence type="ECO:0000313" key="3">
    <source>
        <dbReference type="Proteomes" id="UP001055429"/>
    </source>
</evidence>
<keyword evidence="3" id="KW-1185">Reference proteome</keyword>
<accession>A0ABY4SNB3</accession>
<evidence type="ECO:0000256" key="1">
    <source>
        <dbReference type="SAM" id="SignalP"/>
    </source>
</evidence>
<feature type="chain" id="PRO_5047115198" description="Peptidase M61 catalytic domain-containing protein" evidence="1">
    <location>
        <begin position="19"/>
        <end position="523"/>
    </location>
</feature>
<dbReference type="InterPro" id="IPR027268">
    <property type="entry name" value="Peptidase_M4/M1_CTD_sf"/>
</dbReference>
<name>A0ABY4SNB3_9CAUL</name>